<dbReference type="RefSeq" id="XP_034111314.1">
    <property type="nucleotide sequence ID" value="XM_034255423.2"/>
</dbReference>
<evidence type="ECO:0000259" key="1">
    <source>
        <dbReference type="PROSITE" id="PS51029"/>
    </source>
</evidence>
<keyword evidence="2" id="KW-1185">Reference proteome</keyword>
<protein>
    <submittedName>
        <fullName evidence="3">Uncharacterized protein LOC117572551 isoform X2</fullName>
    </submittedName>
</protein>
<dbReference type="InterPro" id="IPR039353">
    <property type="entry name" value="TF_Adf1"/>
</dbReference>
<dbReference type="PROSITE" id="PS51029">
    <property type="entry name" value="MADF"/>
    <property type="match status" value="1"/>
</dbReference>
<dbReference type="Pfam" id="PF10545">
    <property type="entry name" value="MADF_DNA_bdg"/>
    <property type="match status" value="1"/>
</dbReference>
<sequence length="263" mass="30447">MNLNKNWKMSSKSGKRRRMEWRMAFRREDKIALIRAVQSHGCLWKTTNKNPKEQNAIQHAWKKIGAQLNKEAYECKIAWRSIRDSLRYHRSKSAKKISSKDSECHPDDWEFAKYLTFLPIMSSQNRNHFEEIKAASPVNESTQEVFPVEESVESDAFLSDSQLMEKEMTIDNASEPSISYETHNETSKLIEPKVVENYPESGVNKHLVGIIGKYFTPPKPGRAILPYWGELLNELPPAVARRVEVEITNLLHSKIKLQASYIQ</sequence>
<dbReference type="AlphaFoldDB" id="A0A6P8XF12"/>
<proteinExistence type="predicted"/>
<dbReference type="PANTHER" id="PTHR12243:SF67">
    <property type="entry name" value="COREPRESSOR OF PANGOLIN, ISOFORM A-RELATED"/>
    <property type="match status" value="1"/>
</dbReference>
<dbReference type="SMART" id="SM00595">
    <property type="entry name" value="MADF"/>
    <property type="match status" value="1"/>
</dbReference>
<evidence type="ECO:0000313" key="3">
    <source>
        <dbReference type="RefSeq" id="XP_034111314.1"/>
    </source>
</evidence>
<dbReference type="InterPro" id="IPR006578">
    <property type="entry name" value="MADF-dom"/>
</dbReference>
<organism evidence="2 3">
    <name type="scientific">Drosophila albomicans</name>
    <name type="common">Fruit fly</name>
    <dbReference type="NCBI Taxonomy" id="7291"/>
    <lineage>
        <taxon>Eukaryota</taxon>
        <taxon>Metazoa</taxon>
        <taxon>Ecdysozoa</taxon>
        <taxon>Arthropoda</taxon>
        <taxon>Hexapoda</taxon>
        <taxon>Insecta</taxon>
        <taxon>Pterygota</taxon>
        <taxon>Neoptera</taxon>
        <taxon>Endopterygota</taxon>
        <taxon>Diptera</taxon>
        <taxon>Brachycera</taxon>
        <taxon>Muscomorpha</taxon>
        <taxon>Ephydroidea</taxon>
        <taxon>Drosophilidae</taxon>
        <taxon>Drosophila</taxon>
    </lineage>
</organism>
<dbReference type="PANTHER" id="PTHR12243">
    <property type="entry name" value="MADF DOMAIN TRANSCRIPTION FACTOR"/>
    <property type="match status" value="1"/>
</dbReference>
<dbReference type="GeneID" id="117572551"/>
<name>A0A6P8XF12_DROAB</name>
<evidence type="ECO:0000313" key="2">
    <source>
        <dbReference type="Proteomes" id="UP000515160"/>
    </source>
</evidence>
<accession>A0A6P8XF12</accession>
<reference evidence="3" key="1">
    <citation type="submission" date="2025-08" db="UniProtKB">
        <authorList>
            <consortium name="RefSeq"/>
        </authorList>
    </citation>
    <scope>IDENTIFICATION</scope>
    <source>
        <strain evidence="3">15112-1751.03</strain>
        <tissue evidence="3">Whole Adult</tissue>
    </source>
</reference>
<feature type="domain" description="MADF" evidence="1">
    <location>
        <begin position="32"/>
        <end position="123"/>
    </location>
</feature>
<dbReference type="Proteomes" id="UP000515160">
    <property type="component" value="Chromosome 3"/>
</dbReference>
<gene>
    <name evidence="3" type="primary">LOC117572551</name>
</gene>
<dbReference type="OrthoDB" id="8036311at2759"/>